<gene>
    <name evidence="2" type="ORF">AVDCRST_MAG29-313</name>
</gene>
<organism evidence="2">
    <name type="scientific">uncultured Nocardioidaceae bacterium</name>
    <dbReference type="NCBI Taxonomy" id="253824"/>
    <lineage>
        <taxon>Bacteria</taxon>
        <taxon>Bacillati</taxon>
        <taxon>Actinomycetota</taxon>
        <taxon>Actinomycetes</taxon>
        <taxon>Propionibacteriales</taxon>
        <taxon>Nocardioidaceae</taxon>
        <taxon>environmental samples</taxon>
    </lineage>
</organism>
<feature type="compositionally biased region" description="Basic residues" evidence="1">
    <location>
        <begin position="38"/>
        <end position="50"/>
    </location>
</feature>
<feature type="non-terminal residue" evidence="2">
    <location>
        <position position="1"/>
    </location>
</feature>
<dbReference type="GO" id="GO:0097266">
    <property type="term" value="F:phenylacetyl-CoA 1,2-epoxidase activity"/>
    <property type="evidence" value="ECO:0007669"/>
    <property type="project" value="UniProtKB-EC"/>
</dbReference>
<sequence>DRRPGRCRVRHDGQHGRRLGGGCACARPGAARAEPRGPRRAARHRGSRLPRRPEGARHHHADVLGMPCDGHHARRPGVRTGCGRIRRRRGAHPACPRVEQRLDQRQWPAQAARRRHLPAELSTEKVAHRHPHTADPAGTVARGGLPAVRERRDRGDVALRVDRMHGDVPLQGVRGTLPARQGAAM</sequence>
<dbReference type="EC" id="1.14.13.149" evidence="2"/>
<feature type="non-terminal residue" evidence="2">
    <location>
        <position position="185"/>
    </location>
</feature>
<evidence type="ECO:0000313" key="2">
    <source>
        <dbReference type="EMBL" id="CAA9321097.1"/>
    </source>
</evidence>
<keyword evidence="2" id="KW-0560">Oxidoreductase</keyword>
<dbReference type="AlphaFoldDB" id="A0A6J4L2H6"/>
<name>A0A6J4L2H6_9ACTN</name>
<feature type="region of interest" description="Disordered" evidence="1">
    <location>
        <begin position="25"/>
        <end position="72"/>
    </location>
</feature>
<proteinExistence type="predicted"/>
<dbReference type="EMBL" id="CADCUG010000030">
    <property type="protein sequence ID" value="CAA9321097.1"/>
    <property type="molecule type" value="Genomic_DNA"/>
</dbReference>
<accession>A0A6J4L2H6</accession>
<protein>
    <submittedName>
        <fullName evidence="2">1,2-phenylacetyl-CoA epoxidase, subunit D</fullName>
        <ecNumber evidence="2">1.14.13.149</ecNumber>
    </submittedName>
</protein>
<evidence type="ECO:0000256" key="1">
    <source>
        <dbReference type="SAM" id="MobiDB-lite"/>
    </source>
</evidence>
<feature type="region of interest" description="Disordered" evidence="1">
    <location>
        <begin position="1"/>
        <end position="20"/>
    </location>
</feature>
<reference evidence="2" key="1">
    <citation type="submission" date="2020-02" db="EMBL/GenBank/DDBJ databases">
        <authorList>
            <person name="Meier V. D."/>
        </authorList>
    </citation>
    <scope>NUCLEOTIDE SEQUENCE</scope>
    <source>
        <strain evidence="2">AVDCRST_MAG29</strain>
    </source>
</reference>